<evidence type="ECO:0000256" key="7">
    <source>
        <dbReference type="SAM" id="Phobius"/>
    </source>
</evidence>
<dbReference type="Pfam" id="PF00664">
    <property type="entry name" value="ABC_membrane"/>
    <property type="match status" value="1"/>
</dbReference>
<evidence type="ECO:0000256" key="5">
    <source>
        <dbReference type="ARBA" id="ARBA00022989"/>
    </source>
</evidence>
<comment type="caution">
    <text evidence="10">The sequence shown here is derived from an EMBL/GenBank/DDBJ whole genome shotgun (WGS) entry which is preliminary data.</text>
</comment>
<proteinExistence type="predicted"/>
<gene>
    <name evidence="10" type="ORF">ACFSB2_19095</name>
</gene>
<dbReference type="SMART" id="SM00382">
    <property type="entry name" value="AAA"/>
    <property type="match status" value="1"/>
</dbReference>
<dbReference type="PANTHER" id="PTHR24221:SF654">
    <property type="entry name" value="ATP-BINDING CASSETTE SUB-FAMILY B MEMBER 6"/>
    <property type="match status" value="1"/>
</dbReference>
<evidence type="ECO:0000256" key="3">
    <source>
        <dbReference type="ARBA" id="ARBA00022741"/>
    </source>
</evidence>
<evidence type="ECO:0000313" key="11">
    <source>
        <dbReference type="Proteomes" id="UP001597079"/>
    </source>
</evidence>
<keyword evidence="4 10" id="KW-0067">ATP-binding</keyword>
<organism evidence="10 11">
    <name type="scientific">Alicyclobacillus fodiniaquatilis</name>
    <dbReference type="NCBI Taxonomy" id="1661150"/>
    <lineage>
        <taxon>Bacteria</taxon>
        <taxon>Bacillati</taxon>
        <taxon>Bacillota</taxon>
        <taxon>Bacilli</taxon>
        <taxon>Bacillales</taxon>
        <taxon>Alicyclobacillaceae</taxon>
        <taxon>Alicyclobacillus</taxon>
    </lineage>
</organism>
<dbReference type="InterPro" id="IPR017871">
    <property type="entry name" value="ABC_transporter-like_CS"/>
</dbReference>
<sequence>MKMLLLACLTCSSIGVQVVGPLLLSAFVDDAQSDETLNVLFVIAFAFIAISFLQMLLGAIEAYVSADIAMSSTNELREDLTRRLLGLGGRFYDENTTGYLIERVDGDIGLLANFFSEFTVQIVGNSLFLIGIIVVVLSMNLRLGLFVGLFDLIAILVLRRMRSLGVAEWKEARQTNANLFGFIEERLLGLEDIGTNGGRAFVLGQLSSILNRLLHVTRRARRLSNVTFIAISSLFVFGEALALFLSISEYRHHLISIGTVFLLEYYLQLVIVPINALVSQFQDFQAASASISRVEELRSLQSDVANGPGVVFGDDAPKVEFSQVTFGYDPTQPVLHDMTFSVPPGEVVGVLGPTGSGKTSLANLLVRLYDPQTGSVRIAGADIRQADLKQLRDYVGVVPQSVHIFRGTVRDNVTLFRKDHDDAVLIDVLQECGLRQWLERLPNGLDTVLDANDSGISAGEAQLLSIARTMIRNPRVVILDEVSSRLDPLTEESIQCAIARLLANRTAMIIAHRPRTIMHAHWIMLLDGGGIREFGKRADLQGDPSSAFSSVWRLNGGEIT</sequence>
<feature type="transmembrane region" description="Helical" evidence="7">
    <location>
        <begin position="253"/>
        <end position="278"/>
    </location>
</feature>
<dbReference type="InterPro" id="IPR027417">
    <property type="entry name" value="P-loop_NTPase"/>
</dbReference>
<dbReference type="SUPFAM" id="SSF52540">
    <property type="entry name" value="P-loop containing nucleoside triphosphate hydrolases"/>
    <property type="match status" value="1"/>
</dbReference>
<dbReference type="PROSITE" id="PS50893">
    <property type="entry name" value="ABC_TRANSPORTER_2"/>
    <property type="match status" value="1"/>
</dbReference>
<dbReference type="SUPFAM" id="SSF90123">
    <property type="entry name" value="ABC transporter transmembrane region"/>
    <property type="match status" value="1"/>
</dbReference>
<feature type="transmembrane region" description="Helical" evidence="7">
    <location>
        <begin position="226"/>
        <end position="247"/>
    </location>
</feature>
<accession>A0ABW4JKD6</accession>
<dbReference type="Gene3D" id="1.20.1560.10">
    <property type="entry name" value="ABC transporter type 1, transmembrane domain"/>
    <property type="match status" value="1"/>
</dbReference>
<dbReference type="EMBL" id="JBHUCX010000075">
    <property type="protein sequence ID" value="MFD1676784.1"/>
    <property type="molecule type" value="Genomic_DNA"/>
</dbReference>
<evidence type="ECO:0000256" key="6">
    <source>
        <dbReference type="ARBA" id="ARBA00023136"/>
    </source>
</evidence>
<evidence type="ECO:0000256" key="4">
    <source>
        <dbReference type="ARBA" id="ARBA00022840"/>
    </source>
</evidence>
<keyword evidence="2 7" id="KW-0812">Transmembrane</keyword>
<dbReference type="InterPro" id="IPR011527">
    <property type="entry name" value="ABC1_TM_dom"/>
</dbReference>
<feature type="transmembrane region" description="Helical" evidence="7">
    <location>
        <begin position="143"/>
        <end position="161"/>
    </location>
</feature>
<dbReference type="Pfam" id="PF00005">
    <property type="entry name" value="ABC_tran"/>
    <property type="match status" value="1"/>
</dbReference>
<feature type="domain" description="ABC transmembrane type-1" evidence="9">
    <location>
        <begin position="4"/>
        <end position="286"/>
    </location>
</feature>
<keyword evidence="6 7" id="KW-0472">Membrane</keyword>
<dbReference type="PROSITE" id="PS00211">
    <property type="entry name" value="ABC_TRANSPORTER_1"/>
    <property type="match status" value="1"/>
</dbReference>
<feature type="domain" description="ABC transporter" evidence="8">
    <location>
        <begin position="319"/>
        <end position="553"/>
    </location>
</feature>
<keyword evidence="3" id="KW-0547">Nucleotide-binding</keyword>
<dbReference type="InterPro" id="IPR003593">
    <property type="entry name" value="AAA+_ATPase"/>
</dbReference>
<name>A0ABW4JKD6_9BACL</name>
<protein>
    <submittedName>
        <fullName evidence="10">ABC transporter ATP-binding protein</fullName>
    </submittedName>
</protein>
<feature type="transmembrane region" description="Helical" evidence="7">
    <location>
        <begin position="39"/>
        <end position="64"/>
    </location>
</feature>
<dbReference type="PANTHER" id="PTHR24221">
    <property type="entry name" value="ATP-BINDING CASSETTE SUB-FAMILY B"/>
    <property type="match status" value="1"/>
</dbReference>
<dbReference type="GO" id="GO:0005524">
    <property type="term" value="F:ATP binding"/>
    <property type="evidence" value="ECO:0007669"/>
    <property type="project" value="UniProtKB-KW"/>
</dbReference>
<dbReference type="InterPro" id="IPR039421">
    <property type="entry name" value="Type_1_exporter"/>
</dbReference>
<dbReference type="Gene3D" id="3.40.50.300">
    <property type="entry name" value="P-loop containing nucleotide triphosphate hydrolases"/>
    <property type="match status" value="1"/>
</dbReference>
<dbReference type="RefSeq" id="WP_377944725.1">
    <property type="nucleotide sequence ID" value="NZ_JBHUCX010000075.1"/>
</dbReference>
<dbReference type="CDD" id="cd07346">
    <property type="entry name" value="ABC_6TM_exporters"/>
    <property type="match status" value="1"/>
</dbReference>
<dbReference type="InterPro" id="IPR003439">
    <property type="entry name" value="ABC_transporter-like_ATP-bd"/>
</dbReference>
<dbReference type="Proteomes" id="UP001597079">
    <property type="component" value="Unassembled WGS sequence"/>
</dbReference>
<feature type="transmembrane region" description="Helical" evidence="7">
    <location>
        <begin position="118"/>
        <end position="137"/>
    </location>
</feature>
<keyword evidence="5 7" id="KW-1133">Transmembrane helix</keyword>
<evidence type="ECO:0000256" key="1">
    <source>
        <dbReference type="ARBA" id="ARBA00004651"/>
    </source>
</evidence>
<evidence type="ECO:0000256" key="2">
    <source>
        <dbReference type="ARBA" id="ARBA00022692"/>
    </source>
</evidence>
<dbReference type="InterPro" id="IPR036640">
    <property type="entry name" value="ABC1_TM_sf"/>
</dbReference>
<dbReference type="PROSITE" id="PS50929">
    <property type="entry name" value="ABC_TM1F"/>
    <property type="match status" value="1"/>
</dbReference>
<evidence type="ECO:0000259" key="8">
    <source>
        <dbReference type="PROSITE" id="PS50893"/>
    </source>
</evidence>
<evidence type="ECO:0000259" key="9">
    <source>
        <dbReference type="PROSITE" id="PS50929"/>
    </source>
</evidence>
<evidence type="ECO:0000313" key="10">
    <source>
        <dbReference type="EMBL" id="MFD1676784.1"/>
    </source>
</evidence>
<reference evidence="11" key="1">
    <citation type="journal article" date="2019" name="Int. J. Syst. Evol. Microbiol.">
        <title>The Global Catalogue of Microorganisms (GCM) 10K type strain sequencing project: providing services to taxonomists for standard genome sequencing and annotation.</title>
        <authorList>
            <consortium name="The Broad Institute Genomics Platform"/>
            <consortium name="The Broad Institute Genome Sequencing Center for Infectious Disease"/>
            <person name="Wu L."/>
            <person name="Ma J."/>
        </authorList>
    </citation>
    <scope>NUCLEOTIDE SEQUENCE [LARGE SCALE GENOMIC DNA]</scope>
    <source>
        <strain evidence="11">CGMCC 1.12286</strain>
    </source>
</reference>
<comment type="subcellular location">
    <subcellularLocation>
        <location evidence="1">Cell membrane</location>
        <topology evidence="1">Multi-pass membrane protein</topology>
    </subcellularLocation>
</comment>
<keyword evidence="11" id="KW-1185">Reference proteome</keyword>